<gene>
    <name evidence="2" type="ORF">BOW53_02035</name>
</gene>
<dbReference type="OrthoDB" id="9810995at2"/>
<dbReference type="Proteomes" id="UP000191110">
    <property type="component" value="Unassembled WGS sequence"/>
</dbReference>
<feature type="domain" description="Integrase catalytic" evidence="1">
    <location>
        <begin position="2"/>
        <end position="37"/>
    </location>
</feature>
<dbReference type="RefSeq" id="WP_153043210.1">
    <property type="nucleotide sequence ID" value="NZ_MPRL01000004.1"/>
</dbReference>
<dbReference type="InterPro" id="IPR001584">
    <property type="entry name" value="Integrase_cat-core"/>
</dbReference>
<dbReference type="EMBL" id="MPRL01000004">
    <property type="protein sequence ID" value="OOZ41968.1"/>
    <property type="molecule type" value="Genomic_DNA"/>
</dbReference>
<feature type="non-terminal residue" evidence="2">
    <location>
        <position position="1"/>
    </location>
</feature>
<sequence>TKQEAKQSLFEYIEVFYNRRRRHSYLGYVSPAGYEAKCAS</sequence>
<accession>A0A1T2LA36</accession>
<evidence type="ECO:0000259" key="1">
    <source>
        <dbReference type="Pfam" id="PF13333"/>
    </source>
</evidence>
<comment type="caution">
    <text evidence="2">The sequence shown here is derived from an EMBL/GenBank/DDBJ whole genome shotgun (WGS) entry which is preliminary data.</text>
</comment>
<dbReference type="AlphaFoldDB" id="A0A1T2LA36"/>
<proteinExistence type="predicted"/>
<dbReference type="Pfam" id="PF13333">
    <property type="entry name" value="rve_2"/>
    <property type="match status" value="1"/>
</dbReference>
<evidence type="ECO:0000313" key="2">
    <source>
        <dbReference type="EMBL" id="OOZ41968.1"/>
    </source>
</evidence>
<keyword evidence="3" id="KW-1185">Reference proteome</keyword>
<dbReference type="GO" id="GO:0015074">
    <property type="term" value="P:DNA integration"/>
    <property type="evidence" value="ECO:0007669"/>
    <property type="project" value="InterPro"/>
</dbReference>
<evidence type="ECO:0000313" key="3">
    <source>
        <dbReference type="Proteomes" id="UP000191110"/>
    </source>
</evidence>
<name>A0A1T2LA36_9GAMM</name>
<reference evidence="2 3" key="1">
    <citation type="submission" date="2016-11" db="EMBL/GenBank/DDBJ databases">
        <title>Mixed transmission modes and dynamic genome evolution in an obligate animal-bacterial symbiosis.</title>
        <authorList>
            <person name="Russell S.L."/>
            <person name="Corbett-Detig R.B."/>
            <person name="Cavanaugh C.M."/>
        </authorList>
    </citation>
    <scope>NUCLEOTIDE SEQUENCE [LARGE SCALE GENOMIC DNA]</scope>
    <source>
        <strain evidence="2">Sveles-Q1</strain>
    </source>
</reference>
<protein>
    <recommendedName>
        <fullName evidence="1">Integrase catalytic domain-containing protein</fullName>
    </recommendedName>
</protein>
<organism evidence="2 3">
    <name type="scientific">Solemya pervernicosa gill symbiont</name>
    <dbReference type="NCBI Taxonomy" id="642797"/>
    <lineage>
        <taxon>Bacteria</taxon>
        <taxon>Pseudomonadati</taxon>
        <taxon>Pseudomonadota</taxon>
        <taxon>Gammaproteobacteria</taxon>
        <taxon>sulfur-oxidizing symbionts</taxon>
    </lineage>
</organism>